<dbReference type="Pfam" id="PF12708">
    <property type="entry name" value="Pect-lyase_RHGA_epim"/>
    <property type="match status" value="1"/>
</dbReference>
<dbReference type="InterPro" id="IPR012334">
    <property type="entry name" value="Pectin_lyas_fold"/>
</dbReference>
<dbReference type="PANTHER" id="PTHR31736">
    <property type="match status" value="1"/>
</dbReference>
<sequence length="383" mass="42808">MKAIVLLSVSLSYPTAMEPLVNIYSVTQFGAIANDQKDDSDAFQDALSTLQDGDTLIVPDGHYLLCNTISLLNKKDVSIIGIGKPELSKCAPFSGEYLFYVKYTDGLWVNNLTFNGLNNGDIEPVWGEQGLYLASTANSYIVNSHFRYFGDAALRLTTSADEEMYAVTSNNITVMQNTFENCGQVTTTQATAGTQLGGSKNILFKGNNFNGCTLKLSSRTEVSNAKILNNTFQNINGTAVELSYYSDVLFEKNKVKNINGFLINVYPNTRAEKNVKWGDIRINDNVFDGSEQGIRLQSFVNTENAVDPIRNISITNNMFQNIKFDNVNESKYRSIIRTLTQNNELSFSNVIIKNNQYRLEDRTTFISIDPKTKKIDIEENHPL</sequence>
<accession>A0A9X4EUS7</accession>
<dbReference type="Proteomes" id="UP001140979">
    <property type="component" value="Unassembled WGS sequence"/>
</dbReference>
<evidence type="ECO:0000313" key="4">
    <source>
        <dbReference type="Proteomes" id="UP001140979"/>
    </source>
</evidence>
<reference evidence="3" key="1">
    <citation type="submission" date="2022-02" db="EMBL/GenBank/DDBJ databases">
        <title>Emergence and expansion in Europe of a Vibrio aestuarianus clonal complex pathogenic for oysters.</title>
        <authorList>
            <person name="Mesnil A."/>
            <person name="Travers M.-A."/>
        </authorList>
    </citation>
    <scope>NUCLEOTIDE SEQUENCE</scope>
    <source>
        <strain evidence="3">19_064_11T1</strain>
    </source>
</reference>
<dbReference type="GO" id="GO:0016787">
    <property type="term" value="F:hydrolase activity"/>
    <property type="evidence" value="ECO:0007669"/>
    <property type="project" value="UniProtKB-KW"/>
</dbReference>
<dbReference type="AlphaFoldDB" id="A0A9X4EUS7"/>
<dbReference type="Gene3D" id="2.160.20.10">
    <property type="entry name" value="Single-stranded right-handed beta-helix, Pectin lyase-like"/>
    <property type="match status" value="1"/>
</dbReference>
<evidence type="ECO:0000259" key="2">
    <source>
        <dbReference type="Pfam" id="PF12708"/>
    </source>
</evidence>
<dbReference type="SUPFAM" id="SSF51126">
    <property type="entry name" value="Pectin lyase-like"/>
    <property type="match status" value="1"/>
</dbReference>
<comment type="caution">
    <text evidence="3">The sequence shown here is derived from an EMBL/GenBank/DDBJ whole genome shotgun (WGS) entry which is preliminary data.</text>
</comment>
<feature type="domain" description="Rhamnogalacturonase A/B/Epimerase-like pectate lyase" evidence="2">
    <location>
        <begin position="25"/>
        <end position="259"/>
    </location>
</feature>
<organism evidence="3 4">
    <name type="scientific">Vibrio aestuarianus</name>
    <dbReference type="NCBI Taxonomy" id="28171"/>
    <lineage>
        <taxon>Bacteria</taxon>
        <taxon>Pseudomonadati</taxon>
        <taxon>Pseudomonadota</taxon>
        <taxon>Gammaproteobacteria</taxon>
        <taxon>Vibrionales</taxon>
        <taxon>Vibrionaceae</taxon>
        <taxon>Vibrio</taxon>
    </lineage>
</organism>
<dbReference type="InterPro" id="IPR024535">
    <property type="entry name" value="RHGA/B-epi-like_pectate_lyase"/>
</dbReference>
<proteinExistence type="predicted"/>
<dbReference type="EMBL" id="JAKNBA010000018">
    <property type="protein sequence ID" value="MDE1242754.1"/>
    <property type="molecule type" value="Genomic_DNA"/>
</dbReference>
<dbReference type="SMART" id="SM00710">
    <property type="entry name" value="PbH1"/>
    <property type="match status" value="5"/>
</dbReference>
<protein>
    <submittedName>
        <fullName evidence="3">Glycoside hydrolase family 55 protein</fullName>
    </submittedName>
</protein>
<keyword evidence="1" id="KW-1015">Disulfide bond</keyword>
<dbReference type="PANTHER" id="PTHR31736:SF19">
    <property type="entry name" value="PECTIN LYASE SUPERFAMILY PROTEIN-RELATED"/>
    <property type="match status" value="1"/>
</dbReference>
<dbReference type="InterPro" id="IPR011050">
    <property type="entry name" value="Pectin_lyase_fold/virulence"/>
</dbReference>
<dbReference type="RefSeq" id="WP_274683344.1">
    <property type="nucleotide sequence ID" value="NZ_JAKNBA010000018.1"/>
</dbReference>
<name>A0A9X4EUS7_9VIBR</name>
<keyword evidence="3" id="KW-0378">Hydrolase</keyword>
<gene>
    <name evidence="3" type="ORF">L9W94_11460</name>
</gene>
<dbReference type="InterPro" id="IPR006626">
    <property type="entry name" value="PbH1"/>
</dbReference>
<evidence type="ECO:0000313" key="3">
    <source>
        <dbReference type="EMBL" id="MDE1242754.1"/>
    </source>
</evidence>
<evidence type="ECO:0000256" key="1">
    <source>
        <dbReference type="ARBA" id="ARBA00023157"/>
    </source>
</evidence>